<evidence type="ECO:0000313" key="2">
    <source>
        <dbReference type="EMBL" id="KAK0431856.1"/>
    </source>
</evidence>
<feature type="compositionally biased region" description="Low complexity" evidence="1">
    <location>
        <begin position="241"/>
        <end position="251"/>
    </location>
</feature>
<organism evidence="2 3">
    <name type="scientific">Armillaria borealis</name>
    <dbReference type="NCBI Taxonomy" id="47425"/>
    <lineage>
        <taxon>Eukaryota</taxon>
        <taxon>Fungi</taxon>
        <taxon>Dikarya</taxon>
        <taxon>Basidiomycota</taxon>
        <taxon>Agaricomycotina</taxon>
        <taxon>Agaricomycetes</taxon>
        <taxon>Agaricomycetidae</taxon>
        <taxon>Agaricales</taxon>
        <taxon>Marasmiineae</taxon>
        <taxon>Physalacriaceae</taxon>
        <taxon>Armillaria</taxon>
    </lineage>
</organism>
<keyword evidence="3" id="KW-1185">Reference proteome</keyword>
<sequence length="297" mass="34312">MGIFAQNRLLASGNTLRIREEFLVNPHSLEFNSEIDKALYPYRKVLEQLIDSPNKVDDALQPLVIHWTGGLTLNDPAQINSYFFCRILKISKERPLDWATGLAISHARTLVIAYRHRELFLQDEECPSVTESESLSRFIIEKAWERLVDFTGHTTDGKIKPKVVDVDMEALVLLERRMFDTSEDAGIAGNHQWGLDIEEEKETREGNELELEVGPDFDKENLAKWHRTQLEKEEAREQVQRATRPRPTLLRRGTRKRRTVSKIPAESVELKSTDDSEEYQSPAKRVCHKMRDDDSNS</sequence>
<feature type="region of interest" description="Disordered" evidence="1">
    <location>
        <begin position="232"/>
        <end position="297"/>
    </location>
</feature>
<gene>
    <name evidence="2" type="ORF">EV421DRAFT_1742772</name>
</gene>
<dbReference type="EMBL" id="JAUEPT010000105">
    <property type="protein sequence ID" value="KAK0431856.1"/>
    <property type="molecule type" value="Genomic_DNA"/>
</dbReference>
<accession>A0AA39IWM1</accession>
<evidence type="ECO:0000256" key="1">
    <source>
        <dbReference type="SAM" id="MobiDB-lite"/>
    </source>
</evidence>
<protein>
    <submittedName>
        <fullName evidence="2">Uncharacterized protein</fullName>
    </submittedName>
</protein>
<comment type="caution">
    <text evidence="2">The sequence shown here is derived from an EMBL/GenBank/DDBJ whole genome shotgun (WGS) entry which is preliminary data.</text>
</comment>
<dbReference type="Proteomes" id="UP001175226">
    <property type="component" value="Unassembled WGS sequence"/>
</dbReference>
<reference evidence="2" key="1">
    <citation type="submission" date="2023-06" db="EMBL/GenBank/DDBJ databases">
        <authorList>
            <consortium name="Lawrence Berkeley National Laboratory"/>
            <person name="Ahrendt S."/>
            <person name="Sahu N."/>
            <person name="Indic B."/>
            <person name="Wong-Bajracharya J."/>
            <person name="Merenyi Z."/>
            <person name="Ke H.-M."/>
            <person name="Monk M."/>
            <person name="Kocsube S."/>
            <person name="Drula E."/>
            <person name="Lipzen A."/>
            <person name="Balint B."/>
            <person name="Henrissat B."/>
            <person name="Andreopoulos B."/>
            <person name="Martin F.M."/>
            <person name="Harder C.B."/>
            <person name="Rigling D."/>
            <person name="Ford K.L."/>
            <person name="Foster G.D."/>
            <person name="Pangilinan J."/>
            <person name="Papanicolaou A."/>
            <person name="Barry K."/>
            <person name="LaButti K."/>
            <person name="Viragh M."/>
            <person name="Koriabine M."/>
            <person name="Yan M."/>
            <person name="Riley R."/>
            <person name="Champramary S."/>
            <person name="Plett K.L."/>
            <person name="Tsai I.J."/>
            <person name="Slot J."/>
            <person name="Sipos G."/>
            <person name="Plett J."/>
            <person name="Nagy L.G."/>
            <person name="Grigoriev I.V."/>
        </authorList>
    </citation>
    <scope>NUCLEOTIDE SEQUENCE</scope>
    <source>
        <strain evidence="2">FPL87.14</strain>
    </source>
</reference>
<proteinExistence type="predicted"/>
<dbReference type="AlphaFoldDB" id="A0AA39IWM1"/>
<evidence type="ECO:0000313" key="3">
    <source>
        <dbReference type="Proteomes" id="UP001175226"/>
    </source>
</evidence>
<name>A0AA39IWM1_9AGAR</name>